<feature type="non-terminal residue" evidence="1">
    <location>
        <position position="133"/>
    </location>
</feature>
<accession>A0AAV5SMX8</accession>
<reference evidence="1" key="1">
    <citation type="submission" date="2023-10" db="EMBL/GenBank/DDBJ databases">
        <title>Genome assembly of Pristionchus species.</title>
        <authorList>
            <person name="Yoshida K."/>
            <person name="Sommer R.J."/>
        </authorList>
    </citation>
    <scope>NUCLEOTIDE SEQUENCE</scope>
    <source>
        <strain evidence="1">RS0144</strain>
    </source>
</reference>
<dbReference type="EMBL" id="BTSX01000001">
    <property type="protein sequence ID" value="GMS81504.1"/>
    <property type="molecule type" value="Genomic_DNA"/>
</dbReference>
<keyword evidence="2" id="KW-1185">Reference proteome</keyword>
<evidence type="ECO:0000313" key="1">
    <source>
        <dbReference type="EMBL" id="GMS81504.1"/>
    </source>
</evidence>
<dbReference type="AlphaFoldDB" id="A0AAV5SMX8"/>
<comment type="caution">
    <text evidence="1">The sequence shown here is derived from an EMBL/GenBank/DDBJ whole genome shotgun (WGS) entry which is preliminary data.</text>
</comment>
<evidence type="ECO:0000313" key="2">
    <source>
        <dbReference type="Proteomes" id="UP001432027"/>
    </source>
</evidence>
<protein>
    <submittedName>
        <fullName evidence="1">Uncharacterized protein</fullName>
    </submittedName>
</protein>
<dbReference type="Proteomes" id="UP001432027">
    <property type="component" value="Unassembled WGS sequence"/>
</dbReference>
<proteinExistence type="predicted"/>
<gene>
    <name evidence="1" type="ORF">PENTCL1PPCAC_3679</name>
</gene>
<organism evidence="1 2">
    <name type="scientific">Pristionchus entomophagus</name>
    <dbReference type="NCBI Taxonomy" id="358040"/>
    <lineage>
        <taxon>Eukaryota</taxon>
        <taxon>Metazoa</taxon>
        <taxon>Ecdysozoa</taxon>
        <taxon>Nematoda</taxon>
        <taxon>Chromadorea</taxon>
        <taxon>Rhabditida</taxon>
        <taxon>Rhabditina</taxon>
        <taxon>Diplogasteromorpha</taxon>
        <taxon>Diplogasteroidea</taxon>
        <taxon>Neodiplogasteridae</taxon>
        <taxon>Pristionchus</taxon>
    </lineage>
</organism>
<name>A0AAV5SMX8_9BILA</name>
<sequence length="133" mass="15338">MSLSCSILFRTAFDMPHHGSAKNVPGTELAPRGETLDFTDPTMIICRNGKRVIEQLGARNDLIYGYPNPKTMTNFIRWRHYSICLSDGMVWALDWKSKSWAVVEIQNIDHYDWQENSPLDFLMDASEQKDALR</sequence>